<dbReference type="InterPro" id="IPR001296">
    <property type="entry name" value="Glyco_trans_1"/>
</dbReference>
<dbReference type="Gene3D" id="3.40.50.2000">
    <property type="entry name" value="Glycogen Phosphorylase B"/>
    <property type="match status" value="1"/>
</dbReference>
<comment type="similarity">
    <text evidence="1">Belongs to the glycosyltransferase group 1 family. Glycosyltransferase 4 subfamily.</text>
</comment>
<reference evidence="9 10" key="2">
    <citation type="journal article" date="2022" name="Mar. Drugs">
        <title>Bioassay-Guided Fractionation Leads to the Detection of Cholic Acid Generated by the Rare Thalassomonas sp.</title>
        <authorList>
            <person name="Pheiffer F."/>
            <person name="Schneider Y.K."/>
            <person name="Hansen E.H."/>
            <person name="Andersen J.H."/>
            <person name="Isaksson J."/>
            <person name="Busche T."/>
            <person name="R C."/>
            <person name="Kalinowski J."/>
            <person name="Zyl L.V."/>
            <person name="Trindade M."/>
        </authorList>
    </citation>
    <scope>NUCLEOTIDE SEQUENCE [LARGE SCALE GENOMIC DNA]</scope>
    <source>
        <strain evidence="9 10">XOM25</strain>
    </source>
</reference>
<evidence type="ECO:0000256" key="1">
    <source>
        <dbReference type="ARBA" id="ARBA00009481"/>
    </source>
</evidence>
<evidence type="ECO:0000313" key="9">
    <source>
        <dbReference type="EMBL" id="WDE06776.1"/>
    </source>
</evidence>
<evidence type="ECO:0000256" key="2">
    <source>
        <dbReference type="ARBA" id="ARBA00022676"/>
    </source>
</evidence>
<evidence type="ECO:0000256" key="4">
    <source>
        <dbReference type="ARBA" id="ARBA00044517"/>
    </source>
</evidence>
<dbReference type="PANTHER" id="PTHR13615">
    <property type="entry name" value="GLYCOSYLTRANSFERASE-LIKE 1"/>
    <property type="match status" value="1"/>
</dbReference>
<keyword evidence="10" id="KW-1185">Reference proteome</keyword>
<dbReference type="InterPro" id="IPR022701">
    <property type="entry name" value="QTMAN_N"/>
</dbReference>
<dbReference type="EMBL" id="CP059733">
    <property type="protein sequence ID" value="WDE06776.1"/>
    <property type="molecule type" value="Genomic_DNA"/>
</dbReference>
<dbReference type="Proteomes" id="UP000032352">
    <property type="component" value="Chromosome"/>
</dbReference>
<gene>
    <name evidence="9" type="ORF">SG34_007700</name>
</gene>
<reference evidence="9 10" key="1">
    <citation type="journal article" date="2015" name="Genome Announc.">
        <title>Draft Genome Sequences of Marine Isolates of Thalassomonas viridans and Thalassomonas actiniarum.</title>
        <authorList>
            <person name="Olonade I."/>
            <person name="van Zyl L.J."/>
            <person name="Trindade M."/>
        </authorList>
    </citation>
    <scope>NUCLEOTIDE SEQUENCE [LARGE SCALE GENOMIC DNA]</scope>
    <source>
        <strain evidence="9 10">XOM25</strain>
    </source>
</reference>
<keyword evidence="2" id="KW-0328">Glycosyltransferase</keyword>
<dbReference type="EC" id="2.4.1.110" evidence="4"/>
<dbReference type="Pfam" id="PF12038">
    <property type="entry name" value="QTMAN_N"/>
    <property type="match status" value="1"/>
</dbReference>
<keyword evidence="3" id="KW-0808">Transferase</keyword>
<name>A0AAE9Z4V2_9GAMM</name>
<dbReference type="PANTHER" id="PTHR13615:SF3">
    <property type="entry name" value="GLYCOSYLTRANSFERASE-LIKE DOMAIN-CONTAINING PROTEIN 1"/>
    <property type="match status" value="1"/>
</dbReference>
<accession>A0AAE9Z4V2</accession>
<evidence type="ECO:0000313" key="10">
    <source>
        <dbReference type="Proteomes" id="UP000032352"/>
    </source>
</evidence>
<evidence type="ECO:0000259" key="7">
    <source>
        <dbReference type="Pfam" id="PF00534"/>
    </source>
</evidence>
<dbReference type="InterPro" id="IPR051862">
    <property type="entry name" value="GT-like_domain_containing_1"/>
</dbReference>
<dbReference type="KEGG" id="tvd:SG34_007700"/>
<dbReference type="RefSeq" id="WP_044838367.1">
    <property type="nucleotide sequence ID" value="NZ_CP059733.1"/>
</dbReference>
<evidence type="ECO:0000256" key="3">
    <source>
        <dbReference type="ARBA" id="ARBA00022679"/>
    </source>
</evidence>
<feature type="domain" description="tRNA-queuosine alpha-mannosyltransferase N-terminal" evidence="8">
    <location>
        <begin position="2"/>
        <end position="171"/>
    </location>
</feature>
<evidence type="ECO:0000256" key="5">
    <source>
        <dbReference type="ARBA" id="ARBA00044539"/>
    </source>
</evidence>
<sequence length="362" mass="40395">MRILLLSAYDAVSHQHWRKGLVSRFPEYDWTVLTLPGRFFSWRIRGNSLSWAFSERECLEQSYDLLIATSMTDLSALKGLVPVLAGVPSIVYFHENQFAYPLSGKEFSSVEPQMLTLYSALAADSIVFNTRYNQETFFSGAAALLKKLPDQVPAGLMELLAAKARVLPVPLQDSALMAGTPQAGALQVIWNHRWEYDKGPELLYRVMQVLKQREIAVKFHLAGQQFRYIPPVFEQLKQDCGDLIATWGYVDSREAYDALLQKSDVVLSTALHDFQGIAVLEGVAGGCIPVVPDRLAYPELFAGQFCYSGQGNEADNLAHRLAELADLKARQELPRAPSVERFCWSGQLDAYRALLTSVAGRG</sequence>
<proteinExistence type="inferred from homology"/>
<dbReference type="Pfam" id="PF00534">
    <property type="entry name" value="Glycos_transf_1"/>
    <property type="match status" value="1"/>
</dbReference>
<dbReference type="GO" id="GO:0016438">
    <property type="term" value="F:tRNA-queuosine(34) beta-mannosyltransferase activity"/>
    <property type="evidence" value="ECO:0007669"/>
    <property type="project" value="UniProtKB-EC"/>
</dbReference>
<feature type="domain" description="Glycosyl transferase family 1" evidence="7">
    <location>
        <begin position="190"/>
        <end position="328"/>
    </location>
</feature>
<protein>
    <recommendedName>
        <fullName evidence="5">tRNA-queuosine alpha-mannosyltransferase</fullName>
        <ecNumber evidence="4">2.4.1.110</ecNumber>
    </recommendedName>
</protein>
<organism evidence="9 10">
    <name type="scientific">Thalassomonas viridans</name>
    <dbReference type="NCBI Taxonomy" id="137584"/>
    <lineage>
        <taxon>Bacteria</taxon>
        <taxon>Pseudomonadati</taxon>
        <taxon>Pseudomonadota</taxon>
        <taxon>Gammaproteobacteria</taxon>
        <taxon>Alteromonadales</taxon>
        <taxon>Colwelliaceae</taxon>
        <taxon>Thalassomonas</taxon>
    </lineage>
</organism>
<evidence type="ECO:0000256" key="6">
    <source>
        <dbReference type="ARBA" id="ARBA00048439"/>
    </source>
</evidence>
<comment type="catalytic activity">
    <reaction evidence="6">
        <text>queuosine(34) in tRNA(Asp) + GDP-alpha-D-mannose = O-4''-alpha-D-mannosylqueuosine(34) in tRNA(Asp) + GDP + H(+)</text>
        <dbReference type="Rhea" id="RHEA:12885"/>
        <dbReference type="Rhea" id="RHEA-COMP:18572"/>
        <dbReference type="Rhea" id="RHEA-COMP:18581"/>
        <dbReference type="ChEBI" id="CHEBI:15378"/>
        <dbReference type="ChEBI" id="CHEBI:57527"/>
        <dbReference type="ChEBI" id="CHEBI:58189"/>
        <dbReference type="ChEBI" id="CHEBI:194431"/>
        <dbReference type="ChEBI" id="CHEBI:194442"/>
        <dbReference type="EC" id="2.4.1.110"/>
    </reaction>
    <physiologicalReaction direction="left-to-right" evidence="6">
        <dbReference type="Rhea" id="RHEA:12886"/>
    </physiologicalReaction>
</comment>
<evidence type="ECO:0000259" key="8">
    <source>
        <dbReference type="Pfam" id="PF12038"/>
    </source>
</evidence>
<dbReference type="SUPFAM" id="SSF53756">
    <property type="entry name" value="UDP-Glycosyltransferase/glycogen phosphorylase"/>
    <property type="match status" value="1"/>
</dbReference>
<dbReference type="AlphaFoldDB" id="A0AAE9Z4V2"/>